<dbReference type="GO" id="GO:0016757">
    <property type="term" value="F:glycosyltransferase activity"/>
    <property type="evidence" value="ECO:0007669"/>
    <property type="project" value="UniProtKB-KW"/>
</dbReference>
<gene>
    <name evidence="3" type="ORF">QR721_11790</name>
</gene>
<dbReference type="EC" id="2.4.-.-" evidence="3"/>
<dbReference type="PANTHER" id="PTHR22916:SF3">
    <property type="entry name" value="UDP-GLCNAC:BETAGAL BETA-1,3-N-ACETYLGLUCOSAMINYLTRANSFERASE-LIKE PROTEIN 1"/>
    <property type="match status" value="1"/>
</dbReference>
<dbReference type="PANTHER" id="PTHR22916">
    <property type="entry name" value="GLYCOSYLTRANSFERASE"/>
    <property type="match status" value="1"/>
</dbReference>
<name>A0ABY9KTT2_9BACI</name>
<evidence type="ECO:0000256" key="1">
    <source>
        <dbReference type="ARBA" id="ARBA00006739"/>
    </source>
</evidence>
<keyword evidence="4" id="KW-1185">Reference proteome</keyword>
<evidence type="ECO:0000259" key="2">
    <source>
        <dbReference type="Pfam" id="PF00535"/>
    </source>
</evidence>
<organism evidence="3 4">
    <name type="scientific">Aciduricibacillus chroicocephali</name>
    <dbReference type="NCBI Taxonomy" id="3054939"/>
    <lineage>
        <taxon>Bacteria</taxon>
        <taxon>Bacillati</taxon>
        <taxon>Bacillota</taxon>
        <taxon>Bacilli</taxon>
        <taxon>Bacillales</taxon>
        <taxon>Bacillaceae</taxon>
        <taxon>Aciduricibacillus</taxon>
    </lineage>
</organism>
<evidence type="ECO:0000313" key="4">
    <source>
        <dbReference type="Proteomes" id="UP001180087"/>
    </source>
</evidence>
<dbReference type="Proteomes" id="UP001180087">
    <property type="component" value="Chromosome"/>
</dbReference>
<keyword evidence="3" id="KW-0328">Glycosyltransferase</keyword>
<evidence type="ECO:0000313" key="3">
    <source>
        <dbReference type="EMBL" id="WLV24309.1"/>
    </source>
</evidence>
<reference evidence="3" key="1">
    <citation type="submission" date="2023-06" db="EMBL/GenBank/DDBJ databases">
        <title>A Treasure from Seagulls: Isolation and Description of Aciduricobacillus qingdaonensis gen. nov., sp. nov., a Rare Obligately Uric Acid-utilizing Member in the Family Bacillaceae.</title>
        <authorList>
            <person name="Liu W."/>
            <person name="Wang B."/>
        </authorList>
    </citation>
    <scope>NUCLEOTIDE SEQUENCE</scope>
    <source>
        <strain evidence="3">44XB</strain>
    </source>
</reference>
<dbReference type="RefSeq" id="WP_348027205.1">
    <property type="nucleotide sequence ID" value="NZ_CP129113.1"/>
</dbReference>
<dbReference type="EMBL" id="CP129113">
    <property type="protein sequence ID" value="WLV24309.1"/>
    <property type="molecule type" value="Genomic_DNA"/>
</dbReference>
<dbReference type="Pfam" id="PF00535">
    <property type="entry name" value="Glycos_transf_2"/>
    <property type="match status" value="1"/>
</dbReference>
<dbReference type="SUPFAM" id="SSF53448">
    <property type="entry name" value="Nucleotide-diphospho-sugar transferases"/>
    <property type="match status" value="1"/>
</dbReference>
<feature type="domain" description="Glycosyltransferase 2-like" evidence="2">
    <location>
        <begin position="42"/>
        <end position="207"/>
    </location>
</feature>
<keyword evidence="3" id="KW-0808">Transferase</keyword>
<dbReference type="InterPro" id="IPR029044">
    <property type="entry name" value="Nucleotide-diphossugar_trans"/>
</dbReference>
<protein>
    <submittedName>
        <fullName evidence="3">Glycosyltransferase family 2 protein</fullName>
        <ecNumber evidence="3">2.4.-.-</ecNumber>
    </submittedName>
</protein>
<dbReference type="CDD" id="cd00761">
    <property type="entry name" value="Glyco_tranf_GTA_type"/>
    <property type="match status" value="1"/>
</dbReference>
<accession>A0ABY9KTT2</accession>
<dbReference type="Gene3D" id="3.90.550.10">
    <property type="entry name" value="Spore Coat Polysaccharide Biosynthesis Protein SpsA, Chain A"/>
    <property type="match status" value="1"/>
</dbReference>
<sequence length="511" mass="60718">MALLSNKLNYMFMDKEKFLKRIKYNNEGYYIHYKIRGDYKVTVVMPVYNAEQTIARTIDSIIAQTIGFENIQLLIIDDLSTDSSREIILDYSKDYPNIFPVFLKENSGSPATPRNLGIQLATGKYITFIDSDDWFHGAGIEVLYNLLEKTNDQYAVGKTIKVDDKGEYIIGEYNNWADRESIDPYSIDRIFHHLGPTARMMNTAFLQERNIQFPNMKFAEDKQFFIDVITQCKTISTSKEIIYYANRYSDNMSLTTTTTIFEKTDTNISLINYVKRKNLPVQLEKMVLNRLYEFDCITRLFDRGHFLRSTEKEKYYEKFQEVLDTTKDLRYEFLDSFYEPWHKRLIELFRMDAYDDLVKLIEWNRNVSTKDFYIENSLPYYHLPLNKIKSARINMLALHHATITESDRLLLQYRIYGDFKDEIQTLVFRQRHNDLNELEFPIKFVGDNLYETSIPYEHISKIGSASYSVYIKYRNYMKLPVRMNSREIIKYDEKKLDFYVTVSDNFGFTLK</sequence>
<comment type="similarity">
    <text evidence="1">Belongs to the glycosyltransferase 2 family.</text>
</comment>
<dbReference type="InterPro" id="IPR001173">
    <property type="entry name" value="Glyco_trans_2-like"/>
</dbReference>
<proteinExistence type="inferred from homology"/>